<dbReference type="Gene3D" id="3.40.50.12780">
    <property type="entry name" value="N-terminal domain of ligase-like"/>
    <property type="match status" value="1"/>
</dbReference>
<dbReference type="OrthoDB" id="1700726at2759"/>
<dbReference type="PROSITE" id="PS00455">
    <property type="entry name" value="AMP_BINDING"/>
    <property type="match status" value="1"/>
</dbReference>
<evidence type="ECO:0000256" key="6">
    <source>
        <dbReference type="ARBA" id="ARBA00024469"/>
    </source>
</evidence>
<comment type="catalytic activity">
    <reaction evidence="7">
        <text>a long-chain fatty acid + ATP + CoA = a long-chain fatty acyl-CoA + AMP + diphosphate</text>
        <dbReference type="Rhea" id="RHEA:15421"/>
        <dbReference type="ChEBI" id="CHEBI:30616"/>
        <dbReference type="ChEBI" id="CHEBI:33019"/>
        <dbReference type="ChEBI" id="CHEBI:57287"/>
        <dbReference type="ChEBI" id="CHEBI:57560"/>
        <dbReference type="ChEBI" id="CHEBI:83139"/>
        <dbReference type="ChEBI" id="CHEBI:456215"/>
        <dbReference type="EC" id="6.2.1.3"/>
    </reaction>
    <physiologicalReaction direction="left-to-right" evidence="7">
        <dbReference type="Rhea" id="RHEA:15422"/>
    </physiologicalReaction>
</comment>
<comment type="catalytic activity">
    <reaction evidence="6">
        <text>5-hydroxy-(6E,8Z,11Z,14Z)-eicosatetraenoate + ATP + CoA = 5-hydroxy-(6E,8Z,11Z,14Z)-eicosatetraenoyl-CoA + AMP + diphosphate</text>
        <dbReference type="Rhea" id="RHEA:52108"/>
        <dbReference type="ChEBI" id="CHEBI:30616"/>
        <dbReference type="ChEBI" id="CHEBI:33019"/>
        <dbReference type="ChEBI" id="CHEBI:57287"/>
        <dbReference type="ChEBI" id="CHEBI:65341"/>
        <dbReference type="ChEBI" id="CHEBI:136407"/>
        <dbReference type="ChEBI" id="CHEBI:456215"/>
    </reaction>
    <physiologicalReaction direction="left-to-right" evidence="6">
        <dbReference type="Rhea" id="RHEA:52109"/>
    </physiologicalReaction>
</comment>
<organism evidence="15 16">
    <name type="scientific">Hypsibius exemplaris</name>
    <name type="common">Freshwater tardigrade</name>
    <dbReference type="NCBI Taxonomy" id="2072580"/>
    <lineage>
        <taxon>Eukaryota</taxon>
        <taxon>Metazoa</taxon>
        <taxon>Ecdysozoa</taxon>
        <taxon>Tardigrada</taxon>
        <taxon>Eutardigrada</taxon>
        <taxon>Parachela</taxon>
        <taxon>Hypsibioidea</taxon>
        <taxon>Hypsibiidae</taxon>
        <taxon>Hypsibius</taxon>
    </lineage>
</organism>
<dbReference type="GO" id="GO:0005783">
    <property type="term" value="C:endoplasmic reticulum"/>
    <property type="evidence" value="ECO:0007669"/>
    <property type="project" value="TreeGrafter"/>
</dbReference>
<dbReference type="GO" id="GO:0016020">
    <property type="term" value="C:membrane"/>
    <property type="evidence" value="ECO:0007669"/>
    <property type="project" value="TreeGrafter"/>
</dbReference>
<keyword evidence="13" id="KW-0443">Lipid metabolism</keyword>
<evidence type="ECO:0000256" key="8">
    <source>
        <dbReference type="ARBA" id="ARBA00024495"/>
    </source>
</evidence>
<dbReference type="Pfam" id="PF00501">
    <property type="entry name" value="AMP-binding"/>
    <property type="match status" value="1"/>
</dbReference>
<keyword evidence="16" id="KW-1185">Reference proteome</keyword>
<keyword evidence="2 13" id="KW-0436">Ligase</keyword>
<comment type="similarity">
    <text evidence="1 13">Belongs to the ATP-dependent AMP-binding enzyme family.</text>
</comment>
<evidence type="ECO:0000256" key="11">
    <source>
        <dbReference type="ARBA" id="ARBA00024565"/>
    </source>
</evidence>
<comment type="catalytic activity">
    <reaction evidence="11">
        <text>(E)-hexadec-2-enoate + ATP + CoA = (2E)-hexadecenoyl-CoA + AMP + diphosphate</text>
        <dbReference type="Rhea" id="RHEA:36139"/>
        <dbReference type="ChEBI" id="CHEBI:30616"/>
        <dbReference type="ChEBI" id="CHEBI:33019"/>
        <dbReference type="ChEBI" id="CHEBI:57287"/>
        <dbReference type="ChEBI" id="CHEBI:61526"/>
        <dbReference type="ChEBI" id="CHEBI:72745"/>
        <dbReference type="ChEBI" id="CHEBI:456215"/>
    </reaction>
    <physiologicalReaction direction="left-to-right" evidence="11">
        <dbReference type="Rhea" id="RHEA:36140"/>
    </physiologicalReaction>
</comment>
<dbReference type="GO" id="GO:0047676">
    <property type="term" value="F:arachidonate-CoA ligase activity"/>
    <property type="evidence" value="ECO:0007669"/>
    <property type="project" value="UniProtKB-EC"/>
</dbReference>
<dbReference type="InterPro" id="IPR042099">
    <property type="entry name" value="ANL_N_sf"/>
</dbReference>
<dbReference type="InterPro" id="IPR045311">
    <property type="entry name" value="LC-FACS_euk"/>
</dbReference>
<comment type="catalytic activity">
    <reaction evidence="10">
        <text>(5Z,8Z,11Z,14Z)-eicosatetraenoate + ATP + CoA = (5Z,8Z,11Z,14Z)-eicosatetraenoyl-CoA + AMP + diphosphate</text>
        <dbReference type="Rhea" id="RHEA:19713"/>
        <dbReference type="ChEBI" id="CHEBI:30616"/>
        <dbReference type="ChEBI" id="CHEBI:32395"/>
        <dbReference type="ChEBI" id="CHEBI:33019"/>
        <dbReference type="ChEBI" id="CHEBI:57287"/>
        <dbReference type="ChEBI" id="CHEBI:57368"/>
        <dbReference type="ChEBI" id="CHEBI:456215"/>
        <dbReference type="EC" id="6.2.1.15"/>
    </reaction>
    <physiologicalReaction direction="left-to-right" evidence="10">
        <dbReference type="Rhea" id="RHEA:19714"/>
    </physiologicalReaction>
</comment>
<evidence type="ECO:0000313" key="15">
    <source>
        <dbReference type="EMBL" id="OQV24779.1"/>
    </source>
</evidence>
<feature type="domain" description="AMP-dependent synthetase/ligase" evidence="14">
    <location>
        <begin position="101"/>
        <end position="525"/>
    </location>
</feature>
<keyword evidence="5 13" id="KW-0067">ATP-binding</keyword>
<evidence type="ECO:0000256" key="12">
    <source>
        <dbReference type="ARBA" id="ARBA00049139"/>
    </source>
</evidence>
<accession>A0A1W0XB93</accession>
<comment type="catalytic activity">
    <reaction evidence="8">
        <text>12-hydroxy-(5Z,8Z,10E,14Z)-eicosatetraenoate + ATP + CoA = 12-hydroxy-(5Z,8Z,10E,14Z)-eicosatetraenoyl-CoA + AMP + diphosphate</text>
        <dbReference type="Rhea" id="RHEA:52112"/>
        <dbReference type="ChEBI" id="CHEBI:30616"/>
        <dbReference type="ChEBI" id="CHEBI:33019"/>
        <dbReference type="ChEBI" id="CHEBI:57287"/>
        <dbReference type="ChEBI" id="CHEBI:90718"/>
        <dbReference type="ChEBI" id="CHEBI:136408"/>
        <dbReference type="ChEBI" id="CHEBI:456215"/>
    </reaction>
    <physiologicalReaction direction="left-to-right" evidence="8">
        <dbReference type="Rhea" id="RHEA:52113"/>
    </physiologicalReaction>
</comment>
<comment type="caution">
    <text evidence="15">The sequence shown here is derived from an EMBL/GenBank/DDBJ whole genome shotgun (WGS) entry which is preliminary data.</text>
</comment>
<dbReference type="GO" id="GO:0005524">
    <property type="term" value="F:ATP binding"/>
    <property type="evidence" value="ECO:0007669"/>
    <property type="project" value="UniProtKB-KW"/>
</dbReference>
<evidence type="ECO:0000256" key="9">
    <source>
        <dbReference type="ARBA" id="ARBA00024532"/>
    </source>
</evidence>
<comment type="catalytic activity">
    <reaction evidence="9">
        <text>15-hydroxy-(5Z,8Z,11Z,13E)-eicosatetraenoate + ATP + CoA = 15-hydroxy-(5Z,8Z,11Z,13E)-eicosatetraenoyl-CoA + AMP + diphosphate</text>
        <dbReference type="Rhea" id="RHEA:52116"/>
        <dbReference type="ChEBI" id="CHEBI:30616"/>
        <dbReference type="ChEBI" id="CHEBI:33019"/>
        <dbReference type="ChEBI" id="CHEBI:57287"/>
        <dbReference type="ChEBI" id="CHEBI:78832"/>
        <dbReference type="ChEBI" id="CHEBI:136409"/>
        <dbReference type="ChEBI" id="CHEBI:456215"/>
    </reaction>
    <physiologicalReaction direction="left-to-right" evidence="9">
        <dbReference type="Rhea" id="RHEA:52117"/>
    </physiologicalReaction>
</comment>
<name>A0A1W0XB93_HYPEX</name>
<proteinExistence type="inferred from homology"/>
<evidence type="ECO:0000313" key="16">
    <source>
        <dbReference type="Proteomes" id="UP000192578"/>
    </source>
</evidence>
<dbReference type="AlphaFoldDB" id="A0A1W0XB93"/>
<evidence type="ECO:0000256" key="3">
    <source>
        <dbReference type="ARBA" id="ARBA00022741"/>
    </source>
</evidence>
<gene>
    <name evidence="15" type="ORF">BV898_01369</name>
</gene>
<dbReference type="InterPro" id="IPR000873">
    <property type="entry name" value="AMP-dep_synth/lig_dom"/>
</dbReference>
<evidence type="ECO:0000256" key="10">
    <source>
        <dbReference type="ARBA" id="ARBA00024548"/>
    </source>
</evidence>
<comment type="catalytic activity">
    <reaction evidence="12">
        <text>hexadecanoate + ATP + CoA = hexadecanoyl-CoA + AMP + diphosphate</text>
        <dbReference type="Rhea" id="RHEA:30751"/>
        <dbReference type="ChEBI" id="CHEBI:7896"/>
        <dbReference type="ChEBI" id="CHEBI:30616"/>
        <dbReference type="ChEBI" id="CHEBI:33019"/>
        <dbReference type="ChEBI" id="CHEBI:57287"/>
        <dbReference type="ChEBI" id="CHEBI:57379"/>
        <dbReference type="ChEBI" id="CHEBI:456215"/>
    </reaction>
    <physiologicalReaction direction="left-to-right" evidence="12">
        <dbReference type="Rhea" id="RHEA:30752"/>
    </physiologicalReaction>
</comment>
<evidence type="ECO:0000256" key="5">
    <source>
        <dbReference type="ARBA" id="ARBA00022840"/>
    </source>
</evidence>
<reference evidence="16" key="1">
    <citation type="submission" date="2017-01" db="EMBL/GenBank/DDBJ databases">
        <title>Comparative genomics of anhydrobiosis in the tardigrade Hypsibius dujardini.</title>
        <authorList>
            <person name="Yoshida Y."/>
            <person name="Koutsovoulos G."/>
            <person name="Laetsch D."/>
            <person name="Stevens L."/>
            <person name="Kumar S."/>
            <person name="Horikawa D."/>
            <person name="Ishino K."/>
            <person name="Komine S."/>
            <person name="Tomita M."/>
            <person name="Blaxter M."/>
            <person name="Arakawa K."/>
        </authorList>
    </citation>
    <scope>NUCLEOTIDE SEQUENCE [LARGE SCALE GENOMIC DNA]</scope>
    <source>
        <strain evidence="16">Z151</strain>
    </source>
</reference>
<dbReference type="CDD" id="cd05927">
    <property type="entry name" value="LC-FACS_euk"/>
    <property type="match status" value="1"/>
</dbReference>
<dbReference type="PANTHER" id="PTHR43272:SF107">
    <property type="entry name" value="LONG-CHAIN-FATTY-ACID--COA LIGASE 5"/>
    <property type="match status" value="1"/>
</dbReference>
<evidence type="ECO:0000256" key="1">
    <source>
        <dbReference type="ARBA" id="ARBA00006432"/>
    </source>
</evidence>
<dbReference type="PANTHER" id="PTHR43272">
    <property type="entry name" value="LONG-CHAIN-FATTY-ACID--COA LIGASE"/>
    <property type="match status" value="1"/>
</dbReference>
<keyword evidence="4 13" id="KW-0276">Fatty acid metabolism</keyword>
<keyword evidence="3 13" id="KW-0547">Nucleotide-binding</keyword>
<dbReference type="EMBL" id="MTYJ01000005">
    <property type="protein sequence ID" value="OQV24779.1"/>
    <property type="molecule type" value="Genomic_DNA"/>
</dbReference>
<evidence type="ECO:0000256" key="4">
    <source>
        <dbReference type="ARBA" id="ARBA00022832"/>
    </source>
</evidence>
<evidence type="ECO:0000256" key="2">
    <source>
        <dbReference type="ARBA" id="ARBA00022598"/>
    </source>
</evidence>
<dbReference type="InterPro" id="IPR020845">
    <property type="entry name" value="AMP-binding_CS"/>
</dbReference>
<evidence type="ECO:0000256" key="13">
    <source>
        <dbReference type="RuleBase" id="RU369030"/>
    </source>
</evidence>
<evidence type="ECO:0000259" key="14">
    <source>
        <dbReference type="Pfam" id="PF00501"/>
    </source>
</evidence>
<comment type="function">
    <text evidence="13">Catalyzes the conversion of long-chain fatty acids to their active form acyl-CoAs for both synthesis of cellular lipids, and degradation via beta-oxidation.</text>
</comment>
<dbReference type="SUPFAM" id="SSF56801">
    <property type="entry name" value="Acetyl-CoA synthetase-like"/>
    <property type="match status" value="1"/>
</dbReference>
<dbReference type="Proteomes" id="UP000192578">
    <property type="component" value="Unassembled WGS sequence"/>
</dbReference>
<evidence type="ECO:0000256" key="7">
    <source>
        <dbReference type="ARBA" id="ARBA00024484"/>
    </source>
</evidence>
<dbReference type="EC" id="6.2.1.3" evidence="13"/>
<protein>
    <recommendedName>
        <fullName evidence="13">Long-chain-fatty-acid--CoA ligase</fullName>
        <ecNumber evidence="13">6.2.1.3</ecNumber>
    </recommendedName>
</protein>
<sequence>MEDFIPALSVTAVAAIGTTAAVAYYCAKSRGVPIPTVVPIEEQSLPLGKDVNCRRSRLVEPGKFVEFLYEDTRTLYEVFQRGLRESSNGPCLGHRPPGSSTYHWISYEETIKRAEYLGAGLIHHGAKSENTTFIGIFSKNRPEWIITELACYTYSMVVVPIYDTLGAEACSHIISQAEISSVVCDRSEQAAILVELAPKTPVLRRIIIMEPATEQLRALCDQADIQLVQFAYMLKLGQEHPTLIRPAQVNDIATICYTSGTTGIPKGVVLTHRNVVAAVCATMIQIGEVGTRQTDSMVSFLPLSHMLERCCEDINYYVTGMHSFSKQTALYIQGGRVGFYSGDIKKLSEDMKALKPTCAVVVPRLLNRIYDGVTGKVKGSWLKESLLNVGVWFKERDLHSRIISRDTIWDRLMFKKVQDQMGGNIRFMVVGSAPLSPKVLQFCRVALGCCIMEGYGQTEAVAPVTLTINGDINPDDGDNSIGHVGAPIPCCLIKLVDVPELGLSAERDGTGEVCIKGASVFQGYYKDPVKTKEVLDEDGWLHTGDIGLWGENACLRIVDRKKHIFKLSQGEYIAPEKIESAYVKNSYVAQVFVHGESLKSSLVGIVIPAEEVIVRWAASQGIHGSFAELCKNPKVKAMLLKELLAEGKASQLHSFEQVKDIYVHPEMFSVENDMLTPTLKTKRNEIKKTFSKQLADLYSQID</sequence>